<accession>A0A9D1TIJ9</accession>
<proteinExistence type="predicted"/>
<dbReference type="AlphaFoldDB" id="A0A9D1TIJ9"/>
<evidence type="ECO:0000256" key="1">
    <source>
        <dbReference type="SAM" id="MobiDB-lite"/>
    </source>
</evidence>
<feature type="compositionally biased region" description="Polar residues" evidence="1">
    <location>
        <begin position="1"/>
        <end position="34"/>
    </location>
</feature>
<dbReference type="EMBL" id="DXIE01000028">
    <property type="protein sequence ID" value="HIV62040.1"/>
    <property type="molecule type" value="Genomic_DNA"/>
</dbReference>
<organism evidence="2 3">
    <name type="scientific">Candidatus Butyricicoccus avistercoris</name>
    <dbReference type="NCBI Taxonomy" id="2838518"/>
    <lineage>
        <taxon>Bacteria</taxon>
        <taxon>Bacillati</taxon>
        <taxon>Bacillota</taxon>
        <taxon>Clostridia</taxon>
        <taxon>Eubacteriales</taxon>
        <taxon>Butyricicoccaceae</taxon>
        <taxon>Butyricicoccus</taxon>
    </lineage>
</organism>
<reference evidence="2" key="1">
    <citation type="journal article" date="2021" name="PeerJ">
        <title>Extensive microbial diversity within the chicken gut microbiome revealed by metagenomics and culture.</title>
        <authorList>
            <person name="Gilroy R."/>
            <person name="Ravi A."/>
            <person name="Getino M."/>
            <person name="Pursley I."/>
            <person name="Horton D.L."/>
            <person name="Alikhan N.F."/>
            <person name="Baker D."/>
            <person name="Gharbi K."/>
            <person name="Hall N."/>
            <person name="Watson M."/>
            <person name="Adriaenssens E.M."/>
            <person name="Foster-Nyarko E."/>
            <person name="Jarju S."/>
            <person name="Secka A."/>
            <person name="Antonio M."/>
            <person name="Oren A."/>
            <person name="Chaudhuri R.R."/>
            <person name="La Ragione R."/>
            <person name="Hildebrand F."/>
            <person name="Pallen M.J."/>
        </authorList>
    </citation>
    <scope>NUCLEOTIDE SEQUENCE</scope>
    <source>
        <strain evidence="2">CHK193-4272</strain>
    </source>
</reference>
<gene>
    <name evidence="2" type="ORF">H9746_04220</name>
</gene>
<protein>
    <recommendedName>
        <fullName evidence="4">Flagellar hook-length control protein FliK</fullName>
    </recommendedName>
</protein>
<reference evidence="2" key="2">
    <citation type="submission" date="2021-04" db="EMBL/GenBank/DDBJ databases">
        <authorList>
            <person name="Gilroy R."/>
        </authorList>
    </citation>
    <scope>NUCLEOTIDE SEQUENCE</scope>
    <source>
        <strain evidence="2">CHK193-4272</strain>
    </source>
</reference>
<name>A0A9D1TIJ9_9FIRM</name>
<comment type="caution">
    <text evidence="2">The sequence shown here is derived from an EMBL/GenBank/DDBJ whole genome shotgun (WGS) entry which is preliminary data.</text>
</comment>
<feature type="compositionally biased region" description="Basic and acidic residues" evidence="1">
    <location>
        <begin position="38"/>
        <end position="51"/>
    </location>
</feature>
<evidence type="ECO:0008006" key="4">
    <source>
        <dbReference type="Google" id="ProtNLM"/>
    </source>
</evidence>
<feature type="region of interest" description="Disordered" evidence="1">
    <location>
        <begin position="1"/>
        <end position="56"/>
    </location>
</feature>
<evidence type="ECO:0000313" key="3">
    <source>
        <dbReference type="Proteomes" id="UP000886808"/>
    </source>
</evidence>
<dbReference type="Proteomes" id="UP000886808">
    <property type="component" value="Unassembled WGS sequence"/>
</dbReference>
<evidence type="ECO:0000313" key="2">
    <source>
        <dbReference type="EMBL" id="HIV62040.1"/>
    </source>
</evidence>
<sequence>MPNISNVTNPVPGQEVSSYKPSVTPNDTQIQNIPDPSRVGRSDSRTEREDTATSSGAKRYDSNFQAFLNSLRDAGSISETLTRFLISRPGVLVNSGMSAGISQEIAELLKMLKVDEKELAALLRGQLSASTRFGSELFQALRDALKQNASASLQNDILQFLKKYNDFSSTPHIERNIQRLIKQMSWFMPQRFSDPLNEQLSQLENLLSSGNRSGALKLLQNGIIPYMSNYVSQMHERGIARNLLGMLVLDIARFQNGSPDELLQSFYKLLGYSAVKNSLGNPDANEVLSMLQQNAENANSAPSPLPDLLAQITSRSMLGETNADMKQSLKALVDSILLNQSVYMPLSHAILPVEMENRMMFSEIWVDPDDDNNSSGGKNQRSMRLLLKFDIQDLGFFDLIITYREDDTIDLAINCPPHLSEFNKIFEEKLSELATKDGLKTSNIKASAMVKPLSISEVFPKIFERKDSINVSI</sequence>